<dbReference type="InterPro" id="IPR005506">
    <property type="entry name" value="DUF312_ALF"/>
</dbReference>
<protein>
    <submittedName>
        <fullName evidence="3">Uncharacterized protein</fullName>
    </submittedName>
</protein>
<proteinExistence type="predicted"/>
<dbReference type="Proteomes" id="UP000829494">
    <property type="component" value="Plasmid pSRIMR7"/>
</dbReference>
<geneLocation type="plasmid" evidence="3 4">
    <name>pSRIMR7</name>
</geneLocation>
<keyword evidence="1" id="KW-0175">Coiled coil</keyword>
<gene>
    <name evidence="3" type="ORF">SRIMR7_42435</name>
</gene>
<evidence type="ECO:0000256" key="1">
    <source>
        <dbReference type="SAM" id="Coils"/>
    </source>
</evidence>
<evidence type="ECO:0000313" key="3">
    <source>
        <dbReference type="EMBL" id="UNZ08831.1"/>
    </source>
</evidence>
<reference evidence="3 4" key="1">
    <citation type="submission" date="2022-03" db="EMBL/GenBank/DDBJ databases">
        <title>Complete genome of Streptomyces rimosus ssp. rimosus R7 (=ATCC 10970).</title>
        <authorList>
            <person name="Beganovic S."/>
            <person name="Ruckert C."/>
            <person name="Busche T."/>
            <person name="Kalinowski J."/>
            <person name="Wittmann C."/>
        </authorList>
    </citation>
    <scope>NUCLEOTIDE SEQUENCE [LARGE SCALE GENOMIC DNA]</scope>
    <source>
        <strain evidence="3 4">R7</strain>
        <plasmid evidence="3 4">pSRIMR7</plasmid>
    </source>
</reference>
<name>A0ABY3ZEW2_STRRM</name>
<organism evidence="3 4">
    <name type="scientific">Streptomyces rimosus subsp. rimosus</name>
    <dbReference type="NCBI Taxonomy" id="132474"/>
    <lineage>
        <taxon>Bacteria</taxon>
        <taxon>Bacillati</taxon>
        <taxon>Actinomycetota</taxon>
        <taxon>Actinomycetes</taxon>
        <taxon>Kitasatosporales</taxon>
        <taxon>Streptomycetaceae</taxon>
        <taxon>Streptomyces</taxon>
    </lineage>
</organism>
<accession>A0ABY3ZEW2</accession>
<keyword evidence="3" id="KW-0614">Plasmid</keyword>
<evidence type="ECO:0000256" key="2">
    <source>
        <dbReference type="SAM" id="MobiDB-lite"/>
    </source>
</evidence>
<dbReference type="EMBL" id="CP094299">
    <property type="protein sequence ID" value="UNZ08831.1"/>
    <property type="molecule type" value="Genomic_DNA"/>
</dbReference>
<dbReference type="Pfam" id="PF03752">
    <property type="entry name" value="ALF"/>
    <property type="match status" value="2"/>
</dbReference>
<keyword evidence="4" id="KW-1185">Reference proteome</keyword>
<feature type="region of interest" description="Disordered" evidence="2">
    <location>
        <begin position="332"/>
        <end position="354"/>
    </location>
</feature>
<sequence length="480" mass="49079">MHAWIDTDRAVAQGQDDRETVLYLAQISSPTIAEAARKALESDASDAPTTFLESGAIQAAADDNRVQISRILTTEPGTAVRRAVTAALDDGSPKALHTFFNSGYQEALKEDDAVATASILAKAGPYTKAHAEAAMEGPAWIRRNFVASVQYKTAQLDHDSATHIAAIRGAIAAAAKVAHKAQEVAARAQEAAAKARDAAQDALEWADKATKSSDRAASYAKEAKDNADAADKSAAAAQASANEAKKAAATARSAARSANFSANRALNAARRATASANSAQAAAASARASAIQAGKDARTAAVAASQARTIAAAKRQAEIAAAARAAAEAAKKARESGKNPIDTPENDQVKGDDTPWWRDAGWWANATNWASIGTGFLSAGLGIVGLIFPPAAPILEPIAGGLAIASVALGGISALFTGIEHGFTSSEFWASAGSAALGLITFGQSKWIGAVGGSKVVTKITQFGHDLVSPVTGLLGSLGF</sequence>
<evidence type="ECO:0000313" key="4">
    <source>
        <dbReference type="Proteomes" id="UP000829494"/>
    </source>
</evidence>
<feature type="coiled-coil region" evidence="1">
    <location>
        <begin position="178"/>
        <end position="240"/>
    </location>
</feature>